<accession>A0ABT7Y3X0</accession>
<evidence type="ECO:0008006" key="3">
    <source>
        <dbReference type="Google" id="ProtNLM"/>
    </source>
</evidence>
<gene>
    <name evidence="1" type="ORF">QWJ08_15220</name>
</gene>
<keyword evidence="2" id="KW-1185">Reference proteome</keyword>
<evidence type="ECO:0000313" key="1">
    <source>
        <dbReference type="EMBL" id="MDN2482688.1"/>
    </source>
</evidence>
<name>A0ABT7Y3X0_9VIBR</name>
<protein>
    <recommendedName>
        <fullName evidence="3">SMI1/KNR4 family protein</fullName>
    </recommendedName>
</protein>
<evidence type="ECO:0000313" key="2">
    <source>
        <dbReference type="Proteomes" id="UP001169719"/>
    </source>
</evidence>
<organism evidence="1 2">
    <name type="scientific">Vibrio agarivorans</name>
    <dbReference type="NCBI Taxonomy" id="153622"/>
    <lineage>
        <taxon>Bacteria</taxon>
        <taxon>Pseudomonadati</taxon>
        <taxon>Pseudomonadota</taxon>
        <taxon>Gammaproteobacteria</taxon>
        <taxon>Vibrionales</taxon>
        <taxon>Vibrionaceae</taxon>
        <taxon>Vibrio</taxon>
    </lineage>
</organism>
<dbReference type="RefSeq" id="WP_264875976.1">
    <property type="nucleotide sequence ID" value="NZ_BLAT01000002.1"/>
</dbReference>
<comment type="caution">
    <text evidence="1">The sequence shown here is derived from an EMBL/GenBank/DDBJ whole genome shotgun (WGS) entry which is preliminary data.</text>
</comment>
<proteinExistence type="predicted"/>
<dbReference type="Proteomes" id="UP001169719">
    <property type="component" value="Unassembled WGS sequence"/>
</dbReference>
<reference evidence="1" key="1">
    <citation type="submission" date="2024-05" db="EMBL/GenBank/DDBJ databases">
        <title>Genome Sequences of Four Agar- Degrading Marine Bacteria.</title>
        <authorList>
            <person name="Phillips E.K."/>
            <person name="Shaffer J.C."/>
            <person name="Henson M.W."/>
            <person name="Temperton B."/>
            <person name="Thrash C.J."/>
            <person name="Martin M.O."/>
        </authorList>
    </citation>
    <scope>NUCLEOTIDE SEQUENCE</scope>
    <source>
        <strain evidence="1">EKP203</strain>
    </source>
</reference>
<dbReference type="EMBL" id="JAUEOZ010000002">
    <property type="protein sequence ID" value="MDN2482688.1"/>
    <property type="molecule type" value="Genomic_DNA"/>
</dbReference>
<sequence length="67" mass="7663">MNNSHSIEVKRYMESQYSVPPAYIDNMKSAPLKGFPNQYAVLVEAFDKEWSLLIDTSKPNIRITEVG</sequence>